<dbReference type="Pfam" id="PF04784">
    <property type="entry name" value="DUF547"/>
    <property type="match status" value="1"/>
</dbReference>
<evidence type="ECO:0000313" key="2">
    <source>
        <dbReference type="EMBL" id="RIJ26757.1"/>
    </source>
</evidence>
<dbReference type="Proteomes" id="UP000266385">
    <property type="component" value="Unassembled WGS sequence"/>
</dbReference>
<comment type="caution">
    <text evidence="2">The sequence shown here is derived from an EMBL/GenBank/DDBJ whole genome shotgun (WGS) entry which is preliminary data.</text>
</comment>
<evidence type="ECO:0000313" key="3">
    <source>
        <dbReference type="Proteomes" id="UP000266385"/>
    </source>
</evidence>
<feature type="domain" description="DUF547" evidence="1">
    <location>
        <begin position="86"/>
        <end position="195"/>
    </location>
</feature>
<dbReference type="InterPro" id="IPR006869">
    <property type="entry name" value="DUF547"/>
</dbReference>
<dbReference type="AlphaFoldDB" id="A0A399R9X5"/>
<dbReference type="OrthoDB" id="526867at2"/>
<dbReference type="EMBL" id="QWFX01000016">
    <property type="protein sequence ID" value="RIJ26757.1"/>
    <property type="molecule type" value="Genomic_DNA"/>
</dbReference>
<dbReference type="PANTHER" id="PTHR46361">
    <property type="entry name" value="ELECTRON CARRIER/ PROTEIN DISULFIDE OXIDOREDUCTASE"/>
    <property type="match status" value="1"/>
</dbReference>
<sequence length="264" mass="29341">MNTVLPRASSLVRTILSAIVLLAGAPLAMAKSTSISHAPWGALLETYVEPGADGVNRVDYAALKANQADRDALDTYIAQYADLDFDALTRDEQFAAWANLYNAVTVRYIVEEYPLSTIKPWYSRGPWKKIKVIADGEEISLDGIEHGVLRQQWADDPRLHYAINCASYGCPNLRVEPWQAETLNADLDEAARDYINHPRGVSVLKNGLRVSSIYDWFEADFGGSEEAVIAHLLSYAGPALAEKIRANPDIRDHDYDWSLNDTSK</sequence>
<name>A0A399R9X5_9PROT</name>
<evidence type="ECO:0000259" key="1">
    <source>
        <dbReference type="Pfam" id="PF04784"/>
    </source>
</evidence>
<keyword evidence="3" id="KW-1185">Reference proteome</keyword>
<organism evidence="2 3">
    <name type="scientific">Henriciella mobilis</name>
    <dbReference type="NCBI Taxonomy" id="2305467"/>
    <lineage>
        <taxon>Bacteria</taxon>
        <taxon>Pseudomonadati</taxon>
        <taxon>Pseudomonadota</taxon>
        <taxon>Alphaproteobacteria</taxon>
        <taxon>Hyphomonadales</taxon>
        <taxon>Hyphomonadaceae</taxon>
        <taxon>Henriciella</taxon>
    </lineage>
</organism>
<proteinExistence type="predicted"/>
<protein>
    <submittedName>
        <fullName evidence="2">DUF547 domain-containing protein</fullName>
    </submittedName>
</protein>
<gene>
    <name evidence="2" type="ORF">D1223_17590</name>
</gene>
<accession>A0A399R9X5</accession>
<reference evidence="2 3" key="1">
    <citation type="submission" date="2018-08" db="EMBL/GenBank/DDBJ databases">
        <title>Henriciella mobilis sp. nov., isolated from seawater.</title>
        <authorList>
            <person name="Cheng H."/>
            <person name="Wu Y.-H."/>
            <person name="Xu X.-W."/>
            <person name="Guo L.-L."/>
        </authorList>
    </citation>
    <scope>NUCLEOTIDE SEQUENCE [LARGE SCALE GENOMIC DNA]</scope>
    <source>
        <strain evidence="2 3">JN25</strain>
    </source>
</reference>
<dbReference type="PANTHER" id="PTHR46361:SF3">
    <property type="entry name" value="ELECTRON CARRIER_ PROTEIN DISULFIDE OXIDOREDUCTASE"/>
    <property type="match status" value="1"/>
</dbReference>
<dbReference type="RefSeq" id="WP_119377650.1">
    <property type="nucleotide sequence ID" value="NZ_QWFX01000016.1"/>
</dbReference>